<gene>
    <name evidence="1" type="ordered locus">Avin_37980</name>
</gene>
<organism evidence="1 2">
    <name type="scientific">Azotobacter vinelandii (strain DJ / ATCC BAA-1303)</name>
    <dbReference type="NCBI Taxonomy" id="322710"/>
    <lineage>
        <taxon>Bacteria</taxon>
        <taxon>Pseudomonadati</taxon>
        <taxon>Pseudomonadota</taxon>
        <taxon>Gammaproteobacteria</taxon>
        <taxon>Pseudomonadales</taxon>
        <taxon>Pseudomonadaceae</taxon>
        <taxon>Azotobacter</taxon>
    </lineage>
</organism>
<dbReference type="GeneID" id="88188374"/>
<reference evidence="1 2" key="1">
    <citation type="journal article" date="2009" name="J. Bacteriol.">
        <title>Genome sequence of Azotobacter vinelandii, an obligate aerobe specialized to support diverse anaerobic metabolic processes.</title>
        <authorList>
            <person name="Setubal J.C."/>
            <person name="dos Santos P."/>
            <person name="Goldman B.S."/>
            <person name="Ertesvag H."/>
            <person name="Espin G."/>
            <person name="Rubio L.M."/>
            <person name="Valla S."/>
            <person name="Almeida N.F."/>
            <person name="Balasubramanian D."/>
            <person name="Cromes L."/>
            <person name="Curatti L."/>
            <person name="Du Z."/>
            <person name="Godsy E."/>
            <person name="Goodner B."/>
            <person name="Hellner-Burris K."/>
            <person name="Hernandez J.A."/>
            <person name="Houmiel K."/>
            <person name="Imperial J."/>
            <person name="Kennedy C."/>
            <person name="Larson T.J."/>
            <person name="Latreille P."/>
            <person name="Ligon L.S."/>
            <person name="Lu J."/>
            <person name="Maerk M."/>
            <person name="Miller N.M."/>
            <person name="Norton S."/>
            <person name="O'Carroll I.P."/>
            <person name="Paulsen I."/>
            <person name="Raulfs E.C."/>
            <person name="Roemer R."/>
            <person name="Rosser J."/>
            <person name="Segura D."/>
            <person name="Slater S."/>
            <person name="Stricklin S.L."/>
            <person name="Studholme D.J."/>
            <person name="Sun J."/>
            <person name="Viana C.J."/>
            <person name="Wallin E."/>
            <person name="Wang B."/>
            <person name="Wheeler C."/>
            <person name="Zhu H."/>
            <person name="Dean D.R."/>
            <person name="Dixon R."/>
            <person name="Wood D."/>
        </authorList>
    </citation>
    <scope>NUCLEOTIDE SEQUENCE [LARGE SCALE GENOMIC DNA]</scope>
    <source>
        <strain evidence="2">DJ / ATCC BAA-1303</strain>
    </source>
</reference>
<dbReference type="EMBL" id="CP001157">
    <property type="protein sequence ID" value="ACO79942.1"/>
    <property type="molecule type" value="Genomic_DNA"/>
</dbReference>
<dbReference type="Proteomes" id="UP000002424">
    <property type="component" value="Chromosome"/>
</dbReference>
<dbReference type="HOGENOM" id="CLU_3246618_0_0_6"/>
<dbReference type="AlphaFoldDB" id="C1DS67"/>
<dbReference type="EnsemblBacteria" id="ACO79942">
    <property type="protein sequence ID" value="ACO79942"/>
    <property type="gene ID" value="Avin_37980"/>
</dbReference>
<sequence>MSGKMNAIIWPEDCLPGTTEHFAANEIIVADPLAATHQARRQ</sequence>
<dbReference type="Gene3D" id="3.30.530.20">
    <property type="match status" value="1"/>
</dbReference>
<name>C1DS67_AZOVD</name>
<evidence type="ECO:0000313" key="1">
    <source>
        <dbReference type="EMBL" id="ACO79942.1"/>
    </source>
</evidence>
<dbReference type="RefSeq" id="WP_012702317.1">
    <property type="nucleotide sequence ID" value="NC_012560.1"/>
</dbReference>
<keyword evidence="2" id="KW-1185">Reference proteome</keyword>
<proteinExistence type="predicted"/>
<evidence type="ECO:0000313" key="2">
    <source>
        <dbReference type="Proteomes" id="UP000002424"/>
    </source>
</evidence>
<accession>C1DS67</accession>
<dbReference type="KEGG" id="avn:Avin_37980"/>
<dbReference type="STRING" id="322710.Avin_37980"/>
<protein>
    <submittedName>
        <fullName evidence="1">Uncharacterized protein</fullName>
    </submittedName>
</protein>
<dbReference type="InterPro" id="IPR023393">
    <property type="entry name" value="START-like_dom_sf"/>
</dbReference>